<gene>
    <name evidence="1" type="ORF">pGDT4_0037</name>
</gene>
<dbReference type="RefSeq" id="WP_012606376.1">
    <property type="nucleotide sequence ID" value="NC_011759.1"/>
</dbReference>
<keyword evidence="1" id="KW-0614">Plasmid</keyword>
<protein>
    <recommendedName>
        <fullName evidence="2">DUF3085 domain-containing protein</fullName>
    </recommendedName>
</protein>
<reference evidence="1" key="1">
    <citation type="journal article" date="2012" name="PLoS Genet.">
        <title>A Natural System of Chromosome Transfer in Yersinia pseudotuberculosis.</title>
        <authorList>
            <person name="Lesic B."/>
            <person name="Zouine M."/>
            <person name="Ducos-Galand M."/>
            <person name="Huon C."/>
            <person name="Rosso M.L."/>
            <person name="Prevost M.C."/>
            <person name="Mazel D."/>
            <person name="Carniel E."/>
        </authorList>
    </citation>
    <scope>NUCLEOTIDE SEQUENCE [LARGE SCALE GENOMIC DNA]</scope>
    <source>
        <strain evidence="1">IP32637</strain>
        <plasmid evidence="1">pGDT4</plasmid>
    </source>
</reference>
<evidence type="ECO:0008006" key="2">
    <source>
        <dbReference type="Google" id="ProtNLM"/>
    </source>
</evidence>
<dbReference type="EMBL" id="FM178282">
    <property type="protein sequence ID" value="CAQ76549.1"/>
    <property type="molecule type" value="Genomic_DNA"/>
</dbReference>
<organism evidence="1">
    <name type="scientific">Yersinia pseudotuberculosis</name>
    <dbReference type="NCBI Taxonomy" id="633"/>
    <lineage>
        <taxon>Bacteria</taxon>
        <taxon>Pseudomonadati</taxon>
        <taxon>Pseudomonadota</taxon>
        <taxon>Gammaproteobacteria</taxon>
        <taxon>Enterobacterales</taxon>
        <taxon>Yersiniaceae</taxon>
        <taxon>Yersinia</taxon>
    </lineage>
</organism>
<evidence type="ECO:0000313" key="1">
    <source>
        <dbReference type="EMBL" id="CAQ76549.1"/>
    </source>
</evidence>
<dbReference type="AlphaFoldDB" id="B7UF12"/>
<sequence>MLKFTAETIKPVLAEINEHHCALLLVKDQGVYVMSANGKLKNGRRTVAYAIGIVPACLPDRGELYDASVVACGGDDFAEELTLPPFLMSTLMEGNHDLVVILTESHMQVELWPSEGAA</sequence>
<name>B7UF12_YERPU</name>
<accession>B7UF12</accession>
<dbReference type="Pfam" id="PF11284">
    <property type="entry name" value="DUF3085"/>
    <property type="match status" value="1"/>
</dbReference>
<geneLocation type="plasmid" evidence="1">
    <name>pGDT4</name>
</geneLocation>
<proteinExistence type="predicted"/>
<dbReference type="InterPro" id="IPR021436">
    <property type="entry name" value="DUF3085"/>
</dbReference>